<dbReference type="EC" id="2.7.13.3" evidence="2"/>
<dbReference type="InterPro" id="IPR001610">
    <property type="entry name" value="PAC"/>
</dbReference>
<dbReference type="Pfam" id="PF00512">
    <property type="entry name" value="HisKA"/>
    <property type="match status" value="1"/>
</dbReference>
<dbReference type="SMART" id="SM00387">
    <property type="entry name" value="HATPase_c"/>
    <property type="match status" value="1"/>
</dbReference>
<dbReference type="Pfam" id="PF13426">
    <property type="entry name" value="PAS_9"/>
    <property type="match status" value="1"/>
</dbReference>
<name>A0A023BUI5_9FLAO</name>
<feature type="domain" description="PAS" evidence="8">
    <location>
        <begin position="55"/>
        <end position="124"/>
    </location>
</feature>
<dbReference type="SMART" id="SM00091">
    <property type="entry name" value="PAS"/>
    <property type="match status" value="2"/>
</dbReference>
<comment type="caution">
    <text evidence="10">The sequence shown here is derived from an EMBL/GenBank/DDBJ whole genome shotgun (WGS) entry which is preliminary data.</text>
</comment>
<dbReference type="CDD" id="cd00082">
    <property type="entry name" value="HisKA"/>
    <property type="match status" value="1"/>
</dbReference>
<evidence type="ECO:0000256" key="2">
    <source>
        <dbReference type="ARBA" id="ARBA00012438"/>
    </source>
</evidence>
<dbReference type="PROSITE" id="PS50113">
    <property type="entry name" value="PAC"/>
    <property type="match status" value="2"/>
</dbReference>
<feature type="domain" description="PAC" evidence="9">
    <location>
        <begin position="127"/>
        <end position="179"/>
    </location>
</feature>
<feature type="coiled-coil region" evidence="6">
    <location>
        <begin position="6"/>
        <end position="58"/>
    </location>
</feature>
<dbReference type="CDD" id="cd00130">
    <property type="entry name" value="PAS"/>
    <property type="match status" value="2"/>
</dbReference>
<dbReference type="OrthoDB" id="9811889at2"/>
<dbReference type="SUPFAM" id="SSF55874">
    <property type="entry name" value="ATPase domain of HSP90 chaperone/DNA topoisomerase II/histidine kinase"/>
    <property type="match status" value="1"/>
</dbReference>
<dbReference type="InterPro" id="IPR003661">
    <property type="entry name" value="HisK_dim/P_dom"/>
</dbReference>
<sequence length="531" mass="61127">MSSEDIEILKRAIQREKLARKQAEKILEDKSRELYLITQELKETNEKLEEQVGTKESELQGVFDNLLDAYVRMDIFGNVLEMNYAARNLFGYDIAEEKLNVVKLIYKEDYKYAMTSFQELVTKGSFSDYQARVYTKENGIRTVHINASLIYDKNKTPIGAQGIVTDITEELKQKQIFEEQKKQLSVIVENSSLGIVLAQFGKIVQTNKAFQNLLGYTAEELLKKEVKDISIKDEYEAVAENLEKMNTGIIDSFSVNKRYIKHNGYSFWAKTNIAAVRDHDGNIKYQVAFIEDITEQLKVEKQRDQLVKNLEKTNQELKDYAHIVSHDLKSPLRSINALVNWIKEDHVDTLDKTGVHHFTMIENTLEKMETLINNILSYSSVSNKENLQTKEIDLNILIDDIKNIILIPDHIKVAIKKKLPVINGDTTRIQQLFQNLIGNAVIYTDKEIGKIEIDYEDKKTHHLFSIKDNGVGIKKEHHEKIFKMFQSVGDNENSSGIGLAIVKKIIDLYEGDIWLESKLGKGTTFYFTLKK</sequence>
<dbReference type="FunFam" id="3.30.565.10:FF:000006">
    <property type="entry name" value="Sensor histidine kinase WalK"/>
    <property type="match status" value="1"/>
</dbReference>
<protein>
    <recommendedName>
        <fullName evidence="2">histidine kinase</fullName>
        <ecNumber evidence="2">2.7.13.3</ecNumber>
    </recommendedName>
</protein>
<evidence type="ECO:0000256" key="3">
    <source>
        <dbReference type="ARBA" id="ARBA00022553"/>
    </source>
</evidence>
<dbReference type="NCBIfam" id="TIGR00229">
    <property type="entry name" value="sensory_box"/>
    <property type="match status" value="2"/>
</dbReference>
<proteinExistence type="predicted"/>
<dbReference type="SUPFAM" id="SSF55785">
    <property type="entry name" value="PYP-like sensor domain (PAS domain)"/>
    <property type="match status" value="2"/>
</dbReference>
<feature type="domain" description="Histidine kinase" evidence="7">
    <location>
        <begin position="323"/>
        <end position="531"/>
    </location>
</feature>
<gene>
    <name evidence="10" type="ORF">ATO12_16795</name>
</gene>
<evidence type="ECO:0000256" key="1">
    <source>
        <dbReference type="ARBA" id="ARBA00000085"/>
    </source>
</evidence>
<evidence type="ECO:0000259" key="8">
    <source>
        <dbReference type="PROSITE" id="PS50112"/>
    </source>
</evidence>
<dbReference type="Gene3D" id="3.30.565.10">
    <property type="entry name" value="Histidine kinase-like ATPase, C-terminal domain"/>
    <property type="match status" value="1"/>
</dbReference>
<dbReference type="Pfam" id="PF08447">
    <property type="entry name" value="PAS_3"/>
    <property type="match status" value="1"/>
</dbReference>
<evidence type="ECO:0000256" key="4">
    <source>
        <dbReference type="ARBA" id="ARBA00022679"/>
    </source>
</evidence>
<dbReference type="Gene3D" id="3.30.450.20">
    <property type="entry name" value="PAS domain"/>
    <property type="match status" value="2"/>
</dbReference>
<dbReference type="InterPro" id="IPR000014">
    <property type="entry name" value="PAS"/>
</dbReference>
<keyword evidence="11" id="KW-1185">Reference proteome</keyword>
<dbReference type="SMART" id="SM00086">
    <property type="entry name" value="PAC"/>
    <property type="match status" value="2"/>
</dbReference>
<reference evidence="10 11" key="1">
    <citation type="submission" date="2014-04" db="EMBL/GenBank/DDBJ databases">
        <title>Aquimarina sp. 22II-S11-z7 Genome Sequencing.</title>
        <authorList>
            <person name="Lai Q."/>
        </authorList>
    </citation>
    <scope>NUCLEOTIDE SEQUENCE [LARGE SCALE GENOMIC DNA]</scope>
    <source>
        <strain evidence="10 11">22II-S11-z7</strain>
    </source>
</reference>
<keyword evidence="4" id="KW-0808">Transferase</keyword>
<dbReference type="InterPro" id="IPR052162">
    <property type="entry name" value="Sensor_kinase/Photoreceptor"/>
</dbReference>
<feature type="domain" description="PAC" evidence="9">
    <location>
        <begin position="253"/>
        <end position="305"/>
    </location>
</feature>
<dbReference type="InterPro" id="IPR004358">
    <property type="entry name" value="Sig_transdc_His_kin-like_C"/>
</dbReference>
<evidence type="ECO:0000259" key="7">
    <source>
        <dbReference type="PROSITE" id="PS50109"/>
    </source>
</evidence>
<dbReference type="PROSITE" id="PS50112">
    <property type="entry name" value="PAS"/>
    <property type="match status" value="2"/>
</dbReference>
<dbReference type="InterPro" id="IPR000700">
    <property type="entry name" value="PAS-assoc_C"/>
</dbReference>
<dbReference type="SUPFAM" id="SSF47384">
    <property type="entry name" value="Homodimeric domain of signal transducing histidine kinase"/>
    <property type="match status" value="1"/>
</dbReference>
<dbReference type="SMART" id="SM00388">
    <property type="entry name" value="HisKA"/>
    <property type="match status" value="1"/>
</dbReference>
<dbReference type="PROSITE" id="PS50109">
    <property type="entry name" value="HIS_KIN"/>
    <property type="match status" value="1"/>
</dbReference>
<dbReference type="InterPro" id="IPR003594">
    <property type="entry name" value="HATPase_dom"/>
</dbReference>
<keyword evidence="6" id="KW-0175">Coiled coil</keyword>
<keyword evidence="5" id="KW-0418">Kinase</keyword>
<dbReference type="eggNOG" id="COG4251">
    <property type="taxonomic scope" value="Bacteria"/>
</dbReference>
<dbReference type="Gene3D" id="1.10.287.130">
    <property type="match status" value="1"/>
</dbReference>
<dbReference type="Proteomes" id="UP000023541">
    <property type="component" value="Unassembled WGS sequence"/>
</dbReference>
<keyword evidence="3" id="KW-0597">Phosphoprotein</keyword>
<evidence type="ECO:0000256" key="6">
    <source>
        <dbReference type="SAM" id="Coils"/>
    </source>
</evidence>
<dbReference type="InterPro" id="IPR036890">
    <property type="entry name" value="HATPase_C_sf"/>
</dbReference>
<dbReference type="PRINTS" id="PR00344">
    <property type="entry name" value="BCTRLSENSOR"/>
</dbReference>
<accession>A0A023BUI5</accession>
<feature type="domain" description="PAS" evidence="8">
    <location>
        <begin position="201"/>
        <end position="244"/>
    </location>
</feature>
<dbReference type="STRING" id="1317122.ATO12_16795"/>
<comment type="catalytic activity">
    <reaction evidence="1">
        <text>ATP + protein L-histidine = ADP + protein N-phospho-L-histidine.</text>
        <dbReference type="EC" id="2.7.13.3"/>
    </reaction>
</comment>
<dbReference type="GO" id="GO:0000155">
    <property type="term" value="F:phosphorelay sensor kinase activity"/>
    <property type="evidence" value="ECO:0007669"/>
    <property type="project" value="InterPro"/>
</dbReference>
<dbReference type="AlphaFoldDB" id="A0A023BUI5"/>
<evidence type="ECO:0000259" key="9">
    <source>
        <dbReference type="PROSITE" id="PS50113"/>
    </source>
</evidence>
<dbReference type="Pfam" id="PF02518">
    <property type="entry name" value="HATPase_c"/>
    <property type="match status" value="1"/>
</dbReference>
<dbReference type="EMBL" id="AQRA01000005">
    <property type="protein sequence ID" value="EZH73594.1"/>
    <property type="molecule type" value="Genomic_DNA"/>
</dbReference>
<dbReference type="PANTHER" id="PTHR43304">
    <property type="entry name" value="PHYTOCHROME-LIKE PROTEIN CPH1"/>
    <property type="match status" value="1"/>
</dbReference>
<evidence type="ECO:0000313" key="10">
    <source>
        <dbReference type="EMBL" id="EZH73594.1"/>
    </source>
</evidence>
<dbReference type="InterPro" id="IPR005467">
    <property type="entry name" value="His_kinase_dom"/>
</dbReference>
<dbReference type="InterPro" id="IPR013655">
    <property type="entry name" value="PAS_fold_3"/>
</dbReference>
<feature type="coiled-coil region" evidence="6">
    <location>
        <begin position="296"/>
        <end position="323"/>
    </location>
</feature>
<dbReference type="InterPro" id="IPR036097">
    <property type="entry name" value="HisK_dim/P_sf"/>
</dbReference>
<evidence type="ECO:0000313" key="11">
    <source>
        <dbReference type="Proteomes" id="UP000023541"/>
    </source>
</evidence>
<dbReference type="PANTHER" id="PTHR43304:SF1">
    <property type="entry name" value="PAC DOMAIN-CONTAINING PROTEIN"/>
    <property type="match status" value="1"/>
</dbReference>
<dbReference type="RefSeq" id="WP_034242329.1">
    <property type="nucleotide sequence ID" value="NZ_AQRA01000005.1"/>
</dbReference>
<organism evidence="10 11">
    <name type="scientific">Aquimarina atlantica</name>
    <dbReference type="NCBI Taxonomy" id="1317122"/>
    <lineage>
        <taxon>Bacteria</taxon>
        <taxon>Pseudomonadati</taxon>
        <taxon>Bacteroidota</taxon>
        <taxon>Flavobacteriia</taxon>
        <taxon>Flavobacteriales</taxon>
        <taxon>Flavobacteriaceae</taxon>
        <taxon>Aquimarina</taxon>
    </lineage>
</organism>
<evidence type="ECO:0000256" key="5">
    <source>
        <dbReference type="ARBA" id="ARBA00022777"/>
    </source>
</evidence>
<dbReference type="InterPro" id="IPR035965">
    <property type="entry name" value="PAS-like_dom_sf"/>
</dbReference>